<evidence type="ECO:0000256" key="1">
    <source>
        <dbReference type="SAM" id="MobiDB-lite"/>
    </source>
</evidence>
<dbReference type="Proteomes" id="UP001303946">
    <property type="component" value="Chromosome"/>
</dbReference>
<feature type="region of interest" description="Disordered" evidence="1">
    <location>
        <begin position="322"/>
        <end position="352"/>
    </location>
</feature>
<dbReference type="PANTHER" id="PTHR35564">
    <property type="match status" value="1"/>
</dbReference>
<dbReference type="RefSeq" id="WP_316698335.1">
    <property type="nucleotide sequence ID" value="NZ_CP136336.1"/>
</dbReference>
<accession>A0ABZ0CT63</accession>
<evidence type="ECO:0000313" key="3">
    <source>
        <dbReference type="Proteomes" id="UP001303946"/>
    </source>
</evidence>
<name>A0ABZ0CT63_9BURK</name>
<sequence length="352" mass="39970">MKQDARELHERRARLYEQLAAQPWAHDFFAVLRQIESLSPDAPRLGKALRPGVEPIRLGQDPELDFAPAAIMSFKAEGARPRLGNRFFGLFGPMGPLPLHLTEYARDRLRNHADPTFARFADVFHHRALLLFYRAWAQNQPTVQADRPHDDQFAKWVSALFGQAPASMRGADAVPDAAKRHSAGLLAKSTRNPEAISKVLRQYFDVPIRVEPYVGHWMPLRTEDRSRLGRPGARRSAPLGVSVVAGAKVWDRQYKLRLHIGPLTLEQYRQFLPGQPSLIELRDWMRQLVGFELLWDVRLVLKGGEVPKLDMRGKAQLGRTTWLGRKTPHPDRGELHLHPSRLGPVNAMGRHA</sequence>
<reference evidence="2 3" key="1">
    <citation type="submission" date="2023-10" db="EMBL/GenBank/DDBJ databases">
        <title>Bacteria for the degradation of biodegradable plastic PBAT(Polybutylene adipate terephthalate).</title>
        <authorList>
            <person name="Weon H.-Y."/>
            <person name="Yeon J."/>
        </authorList>
    </citation>
    <scope>NUCLEOTIDE SEQUENCE [LARGE SCALE GENOMIC DNA]</scope>
    <source>
        <strain evidence="2 3">SBD 7-3</strain>
    </source>
</reference>
<dbReference type="InterPro" id="IPR010732">
    <property type="entry name" value="T6SS_TssG-like"/>
</dbReference>
<dbReference type="NCBIfam" id="TIGR03347">
    <property type="entry name" value="VI_chp_1"/>
    <property type="match status" value="1"/>
</dbReference>
<evidence type="ECO:0000313" key="2">
    <source>
        <dbReference type="EMBL" id="WOB06073.1"/>
    </source>
</evidence>
<proteinExistence type="predicted"/>
<keyword evidence="3" id="KW-1185">Reference proteome</keyword>
<dbReference type="EMBL" id="CP136336">
    <property type="protein sequence ID" value="WOB06073.1"/>
    <property type="molecule type" value="Genomic_DNA"/>
</dbReference>
<dbReference type="PANTHER" id="PTHR35564:SF4">
    <property type="entry name" value="CYTOPLASMIC PROTEIN"/>
    <property type="match status" value="1"/>
</dbReference>
<protein>
    <submittedName>
        <fullName evidence="2">Type VI secretion system baseplate subunit TssG</fullName>
    </submittedName>
</protein>
<dbReference type="Pfam" id="PF06996">
    <property type="entry name" value="T6SS_TssG"/>
    <property type="match status" value="1"/>
</dbReference>
<organism evidence="2 3">
    <name type="scientific">Piscinibacter gummiphilus</name>
    <dbReference type="NCBI Taxonomy" id="946333"/>
    <lineage>
        <taxon>Bacteria</taxon>
        <taxon>Pseudomonadati</taxon>
        <taxon>Pseudomonadota</taxon>
        <taxon>Betaproteobacteria</taxon>
        <taxon>Burkholderiales</taxon>
        <taxon>Sphaerotilaceae</taxon>
        <taxon>Piscinibacter</taxon>
    </lineage>
</organism>
<gene>
    <name evidence="2" type="primary">tssG</name>
    <name evidence="2" type="ORF">RXV79_14190</name>
</gene>
<feature type="compositionally biased region" description="Basic and acidic residues" evidence="1">
    <location>
        <begin position="328"/>
        <end position="337"/>
    </location>
</feature>